<sequence>MKKVIYITLLVTCVISLSSCRGNSGQKAVKLAKEYLGKTVSGAKKSHLERYADDVARVKFTKVSCASCAGTGYVGYSTCDNCDGDGWVYKVERRY</sequence>
<name>A0A0D0HF49_9BACT</name>
<organism evidence="1 2">
    <name type="scientific">Prevotella pectinovora</name>
    <dbReference type="NCBI Taxonomy" id="1602169"/>
    <lineage>
        <taxon>Bacteria</taxon>
        <taxon>Pseudomonadati</taxon>
        <taxon>Bacteroidota</taxon>
        <taxon>Bacteroidia</taxon>
        <taxon>Bacteroidales</taxon>
        <taxon>Prevotellaceae</taxon>
        <taxon>Prevotella</taxon>
    </lineage>
</organism>
<evidence type="ECO:0000313" key="2">
    <source>
        <dbReference type="Proteomes" id="UP000032046"/>
    </source>
</evidence>
<dbReference type="Gene3D" id="6.20.20.10">
    <property type="match status" value="1"/>
</dbReference>
<evidence type="ECO:0000313" key="1">
    <source>
        <dbReference type="EMBL" id="KIP64456.1"/>
    </source>
</evidence>
<gene>
    <name evidence="1" type="ORF">ST44_02135</name>
</gene>
<protein>
    <submittedName>
        <fullName evidence="1">Uncharacterized protein</fullName>
    </submittedName>
</protein>
<dbReference type="PROSITE" id="PS51257">
    <property type="entry name" value="PROKAR_LIPOPROTEIN"/>
    <property type="match status" value="1"/>
</dbReference>
<dbReference type="RefSeq" id="WP_042517674.1">
    <property type="nucleotide sequence ID" value="NZ_JXQK01000020.1"/>
</dbReference>
<accession>A0A0D0HF49</accession>
<keyword evidence="2" id="KW-1185">Reference proteome</keyword>
<comment type="caution">
    <text evidence="1">The sequence shown here is derived from an EMBL/GenBank/DDBJ whole genome shotgun (WGS) entry which is preliminary data.</text>
</comment>
<dbReference type="EMBL" id="JXQK01000020">
    <property type="protein sequence ID" value="KIP64456.1"/>
    <property type="molecule type" value="Genomic_DNA"/>
</dbReference>
<proteinExistence type="predicted"/>
<dbReference type="SUPFAM" id="SSF57938">
    <property type="entry name" value="DnaJ/Hsp40 cysteine-rich domain"/>
    <property type="match status" value="1"/>
</dbReference>
<dbReference type="InterPro" id="IPR036410">
    <property type="entry name" value="HSP_DnaJ_Cys-rich_dom_sf"/>
</dbReference>
<dbReference type="AlphaFoldDB" id="A0A0D0HF49"/>
<reference evidence="1 2" key="1">
    <citation type="submission" date="2015-01" db="EMBL/GenBank/DDBJ databases">
        <title>Comparative genomics of non-oral Prevotella species.</title>
        <authorList>
            <person name="Accetto T."/>
            <person name="Nograsek B."/>
            <person name="Avgustin G."/>
        </authorList>
    </citation>
    <scope>NUCLEOTIDE SEQUENCE [LARGE SCALE GENOMIC DNA]</scope>
    <source>
        <strain evidence="1 2">P5-119</strain>
    </source>
</reference>
<dbReference type="STRING" id="1602171.ST44_02135"/>
<dbReference type="Proteomes" id="UP000032046">
    <property type="component" value="Unassembled WGS sequence"/>
</dbReference>